<dbReference type="AlphaFoldDB" id="A0A9D1G6R9"/>
<dbReference type="PRINTS" id="PR00987">
    <property type="entry name" value="TRNASYNTHGLU"/>
</dbReference>
<keyword evidence="3 7" id="KW-0547">Nucleotide-binding</keyword>
<dbReference type="InterPro" id="IPR014729">
    <property type="entry name" value="Rossmann-like_a/b/a_fold"/>
</dbReference>
<dbReference type="GO" id="GO:0005524">
    <property type="term" value="F:ATP binding"/>
    <property type="evidence" value="ECO:0007669"/>
    <property type="project" value="UniProtKB-KW"/>
</dbReference>
<dbReference type="InterPro" id="IPR020058">
    <property type="entry name" value="Glu/Gln-tRNA-synth_Ib_cat-dom"/>
</dbReference>
<evidence type="ECO:0000256" key="3">
    <source>
        <dbReference type="ARBA" id="ARBA00022741"/>
    </source>
</evidence>
<sequence>MEKTPEGRFAPSPSGRLHLGNMLASLLAWLDIRSLGGVMLFRLEDLDPERSWDEYASLMAEDLRWLGLDWDLGWPDEDPSCRQGLRTERYEAAYARLEALGLVYPCWCSRAERLAASAPHPGEERPLGCKCRYYTEEDKLKMRRRPASKVIVPDAEVFVLDGHYGEYSENLARESGDFIIRRSDGVYAYQLAVSVDDMEMGVTRVVRARDLLSSAPRQKWLIETLGGVAPEYCHCPLLVSPEGRKLSKREGDLNMETLRQRYTPEALCGVLAYLAGLIDRPEPVTPSELVPGFSWSKVAKADIILPAWV</sequence>
<reference evidence="9" key="2">
    <citation type="journal article" date="2021" name="PeerJ">
        <title>Extensive microbial diversity within the chicken gut microbiome revealed by metagenomics and culture.</title>
        <authorList>
            <person name="Gilroy R."/>
            <person name="Ravi A."/>
            <person name="Getino M."/>
            <person name="Pursley I."/>
            <person name="Horton D.L."/>
            <person name="Alikhan N.F."/>
            <person name="Baker D."/>
            <person name="Gharbi K."/>
            <person name="Hall N."/>
            <person name="Watson M."/>
            <person name="Adriaenssens E.M."/>
            <person name="Foster-Nyarko E."/>
            <person name="Jarju S."/>
            <person name="Secka A."/>
            <person name="Antonio M."/>
            <person name="Oren A."/>
            <person name="Chaudhuri R.R."/>
            <person name="La Ragione R."/>
            <person name="Hildebrand F."/>
            <person name="Pallen M.J."/>
        </authorList>
    </citation>
    <scope>NUCLEOTIDE SEQUENCE</scope>
    <source>
        <strain evidence="9">ChiHecec3B27-6122</strain>
    </source>
</reference>
<keyword evidence="4" id="KW-0862">Zinc</keyword>
<evidence type="ECO:0000256" key="6">
    <source>
        <dbReference type="ARBA" id="ARBA00023146"/>
    </source>
</evidence>
<dbReference type="Proteomes" id="UP000886876">
    <property type="component" value="Unassembled WGS sequence"/>
</dbReference>
<keyword evidence="5 7" id="KW-0067">ATP-binding</keyword>
<evidence type="ECO:0000256" key="4">
    <source>
        <dbReference type="ARBA" id="ARBA00022833"/>
    </source>
</evidence>
<evidence type="ECO:0000259" key="8">
    <source>
        <dbReference type="Pfam" id="PF00749"/>
    </source>
</evidence>
<keyword evidence="6 7" id="KW-0030">Aminoacyl-tRNA synthetase</keyword>
<dbReference type="GO" id="GO:0006424">
    <property type="term" value="P:glutamyl-tRNA aminoacylation"/>
    <property type="evidence" value="ECO:0007669"/>
    <property type="project" value="TreeGrafter"/>
</dbReference>
<dbReference type="PANTHER" id="PTHR43311">
    <property type="entry name" value="GLUTAMATE--TRNA LIGASE"/>
    <property type="match status" value="1"/>
</dbReference>
<comment type="similarity">
    <text evidence="7">Belongs to the class-I aminoacyl-tRNA synthetase family.</text>
</comment>
<protein>
    <submittedName>
        <fullName evidence="9">tRNA glutamyl-Q(34) synthetase GluQRS</fullName>
    </submittedName>
</protein>
<dbReference type="EMBL" id="DVJS01000243">
    <property type="protein sequence ID" value="HIS98228.1"/>
    <property type="molecule type" value="Genomic_DNA"/>
</dbReference>
<dbReference type="InterPro" id="IPR001412">
    <property type="entry name" value="aa-tRNA-synth_I_CS"/>
</dbReference>
<evidence type="ECO:0000256" key="5">
    <source>
        <dbReference type="ARBA" id="ARBA00022840"/>
    </source>
</evidence>
<evidence type="ECO:0000313" key="10">
    <source>
        <dbReference type="Proteomes" id="UP000886876"/>
    </source>
</evidence>
<dbReference type="InterPro" id="IPR049940">
    <property type="entry name" value="GluQ/Sye"/>
</dbReference>
<evidence type="ECO:0000256" key="1">
    <source>
        <dbReference type="ARBA" id="ARBA00022598"/>
    </source>
</evidence>
<evidence type="ECO:0000256" key="7">
    <source>
        <dbReference type="RuleBase" id="RU363037"/>
    </source>
</evidence>
<organism evidence="9 10">
    <name type="scientific">Candidatus Scatomorpha pullistercoris</name>
    <dbReference type="NCBI Taxonomy" id="2840929"/>
    <lineage>
        <taxon>Bacteria</taxon>
        <taxon>Bacillati</taxon>
        <taxon>Bacillota</taxon>
        <taxon>Clostridia</taxon>
        <taxon>Eubacteriales</taxon>
        <taxon>Candidatus Scatomorpha</taxon>
    </lineage>
</organism>
<evidence type="ECO:0000313" key="9">
    <source>
        <dbReference type="EMBL" id="HIS98228.1"/>
    </source>
</evidence>
<dbReference type="Pfam" id="PF00749">
    <property type="entry name" value="tRNA-synt_1c"/>
    <property type="match status" value="1"/>
</dbReference>
<accession>A0A9D1G6R9</accession>
<evidence type="ECO:0000256" key="2">
    <source>
        <dbReference type="ARBA" id="ARBA00022723"/>
    </source>
</evidence>
<dbReference type="InterPro" id="IPR000924">
    <property type="entry name" value="Glu/Gln-tRNA-synth"/>
</dbReference>
<dbReference type="SUPFAM" id="SSF52374">
    <property type="entry name" value="Nucleotidylyl transferase"/>
    <property type="match status" value="1"/>
</dbReference>
<keyword evidence="7" id="KW-0648">Protein biosynthesis</keyword>
<comment type="caution">
    <text evidence="9">The sequence shown here is derived from an EMBL/GenBank/DDBJ whole genome shotgun (WGS) entry which is preliminary data.</text>
</comment>
<dbReference type="PANTHER" id="PTHR43311:SF1">
    <property type="entry name" value="GLUTAMYL-Q TRNA(ASP) SYNTHETASE"/>
    <property type="match status" value="1"/>
</dbReference>
<keyword evidence="2" id="KW-0479">Metal-binding</keyword>
<name>A0A9D1G6R9_9FIRM</name>
<proteinExistence type="inferred from homology"/>
<dbReference type="PROSITE" id="PS00178">
    <property type="entry name" value="AA_TRNA_LIGASE_I"/>
    <property type="match status" value="1"/>
</dbReference>
<dbReference type="Gene3D" id="3.40.50.620">
    <property type="entry name" value="HUPs"/>
    <property type="match status" value="1"/>
</dbReference>
<dbReference type="GO" id="GO:0004818">
    <property type="term" value="F:glutamate-tRNA ligase activity"/>
    <property type="evidence" value="ECO:0007669"/>
    <property type="project" value="TreeGrafter"/>
</dbReference>
<feature type="domain" description="Glutamyl/glutaminyl-tRNA synthetase class Ib catalytic" evidence="8">
    <location>
        <begin position="8"/>
        <end position="270"/>
    </location>
</feature>
<reference evidence="9" key="1">
    <citation type="submission" date="2020-10" db="EMBL/GenBank/DDBJ databases">
        <authorList>
            <person name="Gilroy R."/>
        </authorList>
    </citation>
    <scope>NUCLEOTIDE SEQUENCE</scope>
    <source>
        <strain evidence="9">ChiHecec3B27-6122</strain>
    </source>
</reference>
<gene>
    <name evidence="9" type="ORF">IAD42_09650</name>
</gene>
<keyword evidence="1 7" id="KW-0436">Ligase</keyword>
<dbReference type="GO" id="GO:0005829">
    <property type="term" value="C:cytosol"/>
    <property type="evidence" value="ECO:0007669"/>
    <property type="project" value="TreeGrafter"/>
</dbReference>